<dbReference type="PANTHER" id="PTHR36373">
    <property type="entry name" value="EXPRESSED PROTEIN"/>
    <property type="match status" value="1"/>
</dbReference>
<dbReference type="AlphaFoldDB" id="A0AAN7R713"/>
<feature type="region of interest" description="Disordered" evidence="1">
    <location>
        <begin position="132"/>
        <end position="178"/>
    </location>
</feature>
<protein>
    <submittedName>
        <fullName evidence="3">Uncharacterized protein</fullName>
    </submittedName>
</protein>
<feature type="transmembrane region" description="Helical" evidence="2">
    <location>
        <begin position="12"/>
        <end position="31"/>
    </location>
</feature>
<accession>A0AAN7R713</accession>
<dbReference type="EMBL" id="JAXQNO010000007">
    <property type="protein sequence ID" value="KAK4794344.1"/>
    <property type="molecule type" value="Genomic_DNA"/>
</dbReference>
<reference evidence="3 4" key="1">
    <citation type="journal article" date="2023" name="Hortic Res">
        <title>Pangenome of water caltrop reveals structural variations and asymmetric subgenome divergence after allopolyploidization.</title>
        <authorList>
            <person name="Zhang X."/>
            <person name="Chen Y."/>
            <person name="Wang L."/>
            <person name="Yuan Y."/>
            <person name="Fang M."/>
            <person name="Shi L."/>
            <person name="Lu R."/>
            <person name="Comes H.P."/>
            <person name="Ma Y."/>
            <person name="Chen Y."/>
            <person name="Huang G."/>
            <person name="Zhou Y."/>
            <person name="Zheng Z."/>
            <person name="Qiu Y."/>
        </authorList>
    </citation>
    <scope>NUCLEOTIDE SEQUENCE [LARGE SCALE GENOMIC DNA]</scope>
    <source>
        <strain evidence="3">F231</strain>
    </source>
</reference>
<name>A0AAN7R713_TRANT</name>
<keyword evidence="2" id="KW-0812">Transmembrane</keyword>
<keyword evidence="2" id="KW-0472">Membrane</keyword>
<evidence type="ECO:0000313" key="4">
    <source>
        <dbReference type="Proteomes" id="UP001346149"/>
    </source>
</evidence>
<gene>
    <name evidence="3" type="ORF">SAY86_012338</name>
</gene>
<feature type="compositionally biased region" description="Basic and acidic residues" evidence="1">
    <location>
        <begin position="132"/>
        <end position="142"/>
    </location>
</feature>
<evidence type="ECO:0000313" key="3">
    <source>
        <dbReference type="EMBL" id="KAK4794344.1"/>
    </source>
</evidence>
<keyword evidence="4" id="KW-1185">Reference proteome</keyword>
<sequence>MTRNQQAPIKPFCWVKGTRGIIICILFTMVYQKSIQNLSISFRDFRIKRRGLHGAEDRENQNPNLSTPVNQHVRSLKAAIKSSSEKKKPVGELSRVNEAPGLKSTLSARNLFARRSILSQITDFVGELKKLASRTKEREGNVEKLNAGKNRGDTEEEGNGELLKMMGTDTKGEEAIAQ</sequence>
<comment type="caution">
    <text evidence="3">The sequence shown here is derived from an EMBL/GenBank/DDBJ whole genome shotgun (WGS) entry which is preliminary data.</text>
</comment>
<evidence type="ECO:0000256" key="2">
    <source>
        <dbReference type="SAM" id="Phobius"/>
    </source>
</evidence>
<proteinExistence type="predicted"/>
<organism evidence="3 4">
    <name type="scientific">Trapa natans</name>
    <name type="common">Water chestnut</name>
    <dbReference type="NCBI Taxonomy" id="22666"/>
    <lineage>
        <taxon>Eukaryota</taxon>
        <taxon>Viridiplantae</taxon>
        <taxon>Streptophyta</taxon>
        <taxon>Embryophyta</taxon>
        <taxon>Tracheophyta</taxon>
        <taxon>Spermatophyta</taxon>
        <taxon>Magnoliopsida</taxon>
        <taxon>eudicotyledons</taxon>
        <taxon>Gunneridae</taxon>
        <taxon>Pentapetalae</taxon>
        <taxon>rosids</taxon>
        <taxon>malvids</taxon>
        <taxon>Myrtales</taxon>
        <taxon>Lythraceae</taxon>
        <taxon>Trapa</taxon>
    </lineage>
</organism>
<dbReference type="PANTHER" id="PTHR36373:SF1">
    <property type="entry name" value="EXPRESSED PROTEIN"/>
    <property type="match status" value="1"/>
</dbReference>
<evidence type="ECO:0000256" key="1">
    <source>
        <dbReference type="SAM" id="MobiDB-lite"/>
    </source>
</evidence>
<dbReference type="Proteomes" id="UP001346149">
    <property type="component" value="Unassembled WGS sequence"/>
</dbReference>
<keyword evidence="2" id="KW-1133">Transmembrane helix</keyword>